<dbReference type="EMBL" id="ACVC01000116">
    <property type="protein sequence ID" value="EFO63838.1"/>
    <property type="molecule type" value="Genomic_DNA"/>
</dbReference>
<dbReference type="Proteomes" id="UP000008974">
    <property type="component" value="Unassembled WGS sequence"/>
</dbReference>
<feature type="signal peptide" evidence="2">
    <location>
        <begin position="1"/>
        <end position="22"/>
    </location>
</feature>
<feature type="region of interest" description="Disordered" evidence="1">
    <location>
        <begin position="157"/>
        <end position="204"/>
    </location>
</feature>
<feature type="chain" id="PRO_5003144941" evidence="2">
    <location>
        <begin position="23"/>
        <end position="204"/>
    </location>
</feature>
<name>E1F0Z0_GIAIA</name>
<evidence type="ECO:0000313" key="3">
    <source>
        <dbReference type="EMBL" id="EFO63838.1"/>
    </source>
</evidence>
<reference evidence="3 4" key="1">
    <citation type="journal article" date="2010" name="BMC Genomics">
        <title>Genome analysis and comparative genomics of a Giardia intestinalis assemblage E isolate.</title>
        <authorList>
            <person name="Jerlstrom-Hultqvist J."/>
            <person name="Franzen O."/>
            <person name="Ankarklev J."/>
            <person name="Xu F."/>
            <person name="Nohynkova E."/>
            <person name="Andersson J.O."/>
            <person name="Svard S.G."/>
            <person name="Andersson B."/>
        </authorList>
    </citation>
    <scope>NUCLEOTIDE SEQUENCE [LARGE SCALE GENOMIC DNA]</scope>
    <source>
        <strain evidence="3 4">P15</strain>
    </source>
</reference>
<evidence type="ECO:0000313" key="4">
    <source>
        <dbReference type="Proteomes" id="UP000008974"/>
    </source>
</evidence>
<sequence length="204" mass="20855">MLTGLALSLVLASLELRAPAASTITTAAELSAIRNAPAGSYTLGADITLDPSYEPISGFTGTLDGANYKLIINGQTGSFGVFGGQFSGSVRNLKLSYTATVPGSLVNPVGALVSVSTGSATIESVFVEGTMTLSGVRDASVAVGGVIGSATEATTLRCPSNPSCEPPPPRAGGSLSPMRLPRSRVQKPEDRSQNLESEIRNLKI</sequence>
<protein>
    <submittedName>
        <fullName evidence="3">CXC-rich protein</fullName>
    </submittedName>
</protein>
<dbReference type="AlphaFoldDB" id="E1F0Z0"/>
<comment type="caution">
    <text evidence="3">The sequence shown here is derived from an EMBL/GenBank/DDBJ whole genome shotgun (WGS) entry which is preliminary data.</text>
</comment>
<gene>
    <name evidence="3" type="ORF">GLP15_4555</name>
</gene>
<feature type="compositionally biased region" description="Basic and acidic residues" evidence="1">
    <location>
        <begin position="186"/>
        <end position="204"/>
    </location>
</feature>
<dbReference type="VEuPathDB" id="GiardiaDB:GLP15_4555"/>
<evidence type="ECO:0000256" key="1">
    <source>
        <dbReference type="SAM" id="MobiDB-lite"/>
    </source>
</evidence>
<evidence type="ECO:0000256" key="2">
    <source>
        <dbReference type="SAM" id="SignalP"/>
    </source>
</evidence>
<proteinExistence type="predicted"/>
<keyword evidence="2" id="KW-0732">Signal</keyword>
<accession>E1F0Z0</accession>
<organism evidence="3 4">
    <name type="scientific">Giardia intestinalis (strain P15)</name>
    <name type="common">Giardia lamblia</name>
    <dbReference type="NCBI Taxonomy" id="658858"/>
    <lineage>
        <taxon>Eukaryota</taxon>
        <taxon>Metamonada</taxon>
        <taxon>Diplomonadida</taxon>
        <taxon>Hexamitidae</taxon>
        <taxon>Giardiinae</taxon>
        <taxon>Giardia</taxon>
    </lineage>
</organism>